<dbReference type="InterPro" id="IPR028579">
    <property type="entry name" value="Thym_Pase_Put"/>
</dbReference>
<evidence type="ECO:0000259" key="5">
    <source>
        <dbReference type="SMART" id="SM00941"/>
    </source>
</evidence>
<keyword evidence="2" id="KW-0328">Glycosyltransferase</keyword>
<sequence>MSVPYNTLKLVHLGIDTQKEHVVFIRKDCYICKSEGFEALNRVLITVKGKSLIATLYIITDGILKPGKAGISESAWYNLNAKDDDEISFSHVQPVISMRSIRAKMYGKKLNYEAFQNIIDDIVKGQYSNIEIAAFITACGGDNLSIHEIIGLTKAMVNSGKKLSWRKKIVVDKHCVGGLPGNRTTPIVVAIIAEFGLTIPKTSSRAITSPAGTADTLETMTEVNLSIKEIQKVVEKQNGCFVWGGSIKLSPADDILIRVERALDVDGEGQMIASVLSKKSAAGSTHVVIDIPIGKTAKVRTEEDAEKLKYYFNVVGKAIGIEVKVLFTDGSQPIGRGIGPSLEAMDVLSVLRNEKNAPQDLRNKALYLAANIIDLVHSKPHENGLDIAEKILSSGQAYEKFMAICKAQGGFKEPEYAIYKMEIHAEKSGIVIEIDNRKLAKIAKLAGAPHDRKAGVFLQTPLNTKVNKGDLLFCIYAETEGELKYAIEYMKSEPDIILIESVS</sequence>
<dbReference type="Gene3D" id="1.20.970.50">
    <property type="match status" value="1"/>
</dbReference>
<dbReference type="InterPro" id="IPR000312">
    <property type="entry name" value="Glycosyl_Trfase_fam3"/>
</dbReference>
<proteinExistence type="inferred from homology"/>
<name>A0A1H2SSW2_9FLAO</name>
<organism evidence="6 7">
    <name type="scientific">Flavobacterium degerlachei</name>
    <dbReference type="NCBI Taxonomy" id="229203"/>
    <lineage>
        <taxon>Bacteria</taxon>
        <taxon>Pseudomonadati</taxon>
        <taxon>Bacteroidota</taxon>
        <taxon>Flavobacteriia</taxon>
        <taxon>Flavobacteriales</taxon>
        <taxon>Flavobacteriaceae</taxon>
        <taxon>Flavobacterium</taxon>
    </lineage>
</organism>
<dbReference type="GO" id="GO:0006206">
    <property type="term" value="P:pyrimidine nucleobase metabolic process"/>
    <property type="evidence" value="ECO:0007669"/>
    <property type="project" value="InterPro"/>
</dbReference>
<dbReference type="GO" id="GO:0005829">
    <property type="term" value="C:cytosol"/>
    <property type="evidence" value="ECO:0007669"/>
    <property type="project" value="TreeGrafter"/>
</dbReference>
<evidence type="ECO:0000256" key="1">
    <source>
        <dbReference type="ARBA" id="ARBA00011892"/>
    </source>
</evidence>
<evidence type="ECO:0000313" key="7">
    <source>
        <dbReference type="Proteomes" id="UP000198569"/>
    </source>
</evidence>
<feature type="domain" description="Pyrimidine nucleoside phosphorylase C-terminal" evidence="5">
    <location>
        <begin position="430"/>
        <end position="497"/>
    </location>
</feature>
<gene>
    <name evidence="6" type="ORF">SAMN05444338_102162</name>
</gene>
<dbReference type="InterPro" id="IPR000053">
    <property type="entry name" value="Thymidine/pyrmidine_PPase"/>
</dbReference>
<dbReference type="RefSeq" id="WP_091429470.1">
    <property type="nucleotide sequence ID" value="NZ_FNMV01000002.1"/>
</dbReference>
<dbReference type="Proteomes" id="UP000198569">
    <property type="component" value="Unassembled WGS sequence"/>
</dbReference>
<dbReference type="EC" id="2.4.2.4" evidence="1"/>
<evidence type="ECO:0000256" key="4">
    <source>
        <dbReference type="ARBA" id="ARBA00048550"/>
    </source>
</evidence>
<dbReference type="OrthoDB" id="341217at2"/>
<dbReference type="InterPro" id="IPR017872">
    <property type="entry name" value="Pyrmidine_PPase_CS"/>
</dbReference>
<accession>A0A1H2SSW2</accession>
<dbReference type="InterPro" id="IPR013466">
    <property type="entry name" value="Thymidine/AMP_Pase"/>
</dbReference>
<dbReference type="SUPFAM" id="SSF47648">
    <property type="entry name" value="Nucleoside phosphorylase/phosphoribosyltransferase N-terminal domain"/>
    <property type="match status" value="1"/>
</dbReference>
<dbReference type="InterPro" id="IPR013102">
    <property type="entry name" value="PYNP_C"/>
</dbReference>
<dbReference type="EMBL" id="FNMV01000002">
    <property type="protein sequence ID" value="SDW34680.1"/>
    <property type="molecule type" value="Genomic_DNA"/>
</dbReference>
<dbReference type="Pfam" id="PF07831">
    <property type="entry name" value="PYNP_C"/>
    <property type="match status" value="1"/>
</dbReference>
<dbReference type="STRING" id="229203.SAMN05444338_102162"/>
<dbReference type="SUPFAM" id="SSF54680">
    <property type="entry name" value="Pyrimidine nucleoside phosphorylase C-terminal domain"/>
    <property type="match status" value="1"/>
</dbReference>
<dbReference type="GO" id="GO:0009032">
    <property type="term" value="F:thymidine phosphorylase activity"/>
    <property type="evidence" value="ECO:0007669"/>
    <property type="project" value="UniProtKB-EC"/>
</dbReference>
<evidence type="ECO:0000256" key="2">
    <source>
        <dbReference type="ARBA" id="ARBA00022676"/>
    </source>
</evidence>
<dbReference type="NCBIfam" id="TIGR02645">
    <property type="entry name" value="ARCH_P_rylase"/>
    <property type="match status" value="1"/>
</dbReference>
<evidence type="ECO:0000313" key="6">
    <source>
        <dbReference type="EMBL" id="SDW34680.1"/>
    </source>
</evidence>
<dbReference type="Gene3D" id="3.90.1170.30">
    <property type="entry name" value="Pyrimidine nucleoside phosphorylase-like, C-terminal domain"/>
    <property type="match status" value="1"/>
</dbReference>
<dbReference type="GO" id="GO:0004645">
    <property type="term" value="F:1,4-alpha-oligoglucan phosphorylase activity"/>
    <property type="evidence" value="ECO:0007669"/>
    <property type="project" value="InterPro"/>
</dbReference>
<dbReference type="AlphaFoldDB" id="A0A1H2SSW2"/>
<reference evidence="7" key="1">
    <citation type="submission" date="2016-10" db="EMBL/GenBank/DDBJ databases">
        <authorList>
            <person name="Varghese N."/>
            <person name="Submissions S."/>
        </authorList>
    </citation>
    <scope>NUCLEOTIDE SEQUENCE [LARGE SCALE GENOMIC DNA]</scope>
    <source>
        <strain evidence="7">DSM 15718</strain>
    </source>
</reference>
<comment type="catalytic activity">
    <reaction evidence="4">
        <text>thymidine + phosphate = 2-deoxy-alpha-D-ribose 1-phosphate + thymine</text>
        <dbReference type="Rhea" id="RHEA:16037"/>
        <dbReference type="ChEBI" id="CHEBI:17748"/>
        <dbReference type="ChEBI" id="CHEBI:17821"/>
        <dbReference type="ChEBI" id="CHEBI:43474"/>
        <dbReference type="ChEBI" id="CHEBI:57259"/>
        <dbReference type="EC" id="2.4.2.4"/>
    </reaction>
</comment>
<dbReference type="HAMAP" id="MF_00703">
    <property type="entry name" value="Thymid_phosp_2"/>
    <property type="match status" value="1"/>
</dbReference>
<dbReference type="GO" id="GO:0006213">
    <property type="term" value="P:pyrimidine nucleoside metabolic process"/>
    <property type="evidence" value="ECO:0007669"/>
    <property type="project" value="InterPro"/>
</dbReference>
<dbReference type="SMART" id="SM00941">
    <property type="entry name" value="PYNP_C"/>
    <property type="match status" value="1"/>
</dbReference>
<dbReference type="Gene3D" id="2.40.40.20">
    <property type="match status" value="1"/>
</dbReference>
<keyword evidence="7" id="KW-1185">Reference proteome</keyword>
<dbReference type="InterPro" id="IPR036566">
    <property type="entry name" value="PYNP-like_C_sf"/>
</dbReference>
<dbReference type="InterPro" id="IPR035902">
    <property type="entry name" value="Nuc_phospho_transferase"/>
</dbReference>
<dbReference type="InterPro" id="IPR036320">
    <property type="entry name" value="Glycosyl_Trfase_fam3_N_dom_sf"/>
</dbReference>
<dbReference type="NCBIfam" id="NF003338">
    <property type="entry name" value="PRK04350.1"/>
    <property type="match status" value="1"/>
</dbReference>
<dbReference type="PROSITE" id="PS00647">
    <property type="entry name" value="THYMID_PHOSPHORYLASE"/>
    <property type="match status" value="1"/>
</dbReference>
<dbReference type="Gene3D" id="3.40.1030.10">
    <property type="entry name" value="Nucleoside phosphorylase/phosphoribosyltransferase catalytic domain"/>
    <property type="match status" value="1"/>
</dbReference>
<keyword evidence="3" id="KW-0808">Transferase</keyword>
<dbReference type="SUPFAM" id="SSF52418">
    <property type="entry name" value="Nucleoside phosphorylase/phosphoribosyltransferase catalytic domain"/>
    <property type="match status" value="1"/>
</dbReference>
<dbReference type="Pfam" id="PF00591">
    <property type="entry name" value="Glycos_transf_3"/>
    <property type="match status" value="1"/>
</dbReference>
<evidence type="ECO:0000256" key="3">
    <source>
        <dbReference type="ARBA" id="ARBA00022679"/>
    </source>
</evidence>
<dbReference type="PANTHER" id="PTHR10515:SF0">
    <property type="entry name" value="THYMIDINE PHOSPHORYLASE"/>
    <property type="match status" value="1"/>
</dbReference>
<dbReference type="PANTHER" id="PTHR10515">
    <property type="entry name" value="THYMIDINE PHOSPHORYLASE"/>
    <property type="match status" value="1"/>
</dbReference>
<protein>
    <recommendedName>
        <fullName evidence="1">thymidine phosphorylase</fullName>
        <ecNumber evidence="1">2.4.2.4</ecNumber>
    </recommendedName>
</protein>
<dbReference type="Pfam" id="PF02885">
    <property type="entry name" value="Glycos_trans_3N"/>
    <property type="match status" value="1"/>
</dbReference>
<dbReference type="InterPro" id="IPR017459">
    <property type="entry name" value="Glycosyl_Trfase_fam3_N_dom"/>
</dbReference>